<comment type="caution">
    <text evidence="1">The sequence shown here is derived from an EMBL/GenBank/DDBJ whole genome shotgun (WGS) entry which is preliminary data.</text>
</comment>
<dbReference type="EMBL" id="LLWH01000002">
    <property type="protein sequence ID" value="KQB55542.1"/>
    <property type="molecule type" value="Genomic_DNA"/>
</dbReference>
<evidence type="ECO:0000313" key="2">
    <source>
        <dbReference type="Proteomes" id="UP000050342"/>
    </source>
</evidence>
<accession>A0A0Q0Z0C5</accession>
<keyword evidence="1" id="KW-0378">Hydrolase</keyword>
<sequence length="348" mass="39338">MHHKYPQDFKYALSLSEKDIYTPIEIGDADYWIPSAQLEALLNENLQGLSLEGLALRTRSKVVKIEVCKALGYPVPSSFKKTQPRFLGQQLDIYTQKSLNLQIWNEDLSPTRRYAIIHITEHDVVGRTRVINGQELALLDTTGTITTKYQARLEIGIYPLELVSQQDTLPVQQHTQPNLTFAPSVSPVQQPESGMLLPISEIFSRLSNLVGLSFPDPGRTQERNRGAGLHRLICQQLGYSSYEDNGQFPDIRHQILEVKLQTSPTIDLGLVLPSSLGHLDIQQVGDFHPRHCDTRYAIFFASTDGVKVTLTHLLVVTGEEFFSRFRQFEGKVTNGKIQIPLPRNFFDV</sequence>
<dbReference type="AlphaFoldDB" id="A0A0Q0Z0C5"/>
<organism evidence="1 2">
    <name type="scientific">Pseudomonas endophytica</name>
    <dbReference type="NCBI Taxonomy" id="1563157"/>
    <lineage>
        <taxon>Bacteria</taxon>
        <taxon>Pseudomonadati</taxon>
        <taxon>Pseudomonadota</taxon>
        <taxon>Gammaproteobacteria</taxon>
        <taxon>Pseudomonadales</taxon>
        <taxon>Pseudomonadaceae</taxon>
        <taxon>Pseudomonas</taxon>
    </lineage>
</organism>
<name>A0A0Q0Z0C5_9PSED</name>
<protein>
    <submittedName>
        <fullName evidence="1">Restriction endonuclease</fullName>
    </submittedName>
</protein>
<gene>
    <name evidence="1" type="ORF">AQS70_05370</name>
</gene>
<dbReference type="OrthoDB" id="2081270at2"/>
<dbReference type="GO" id="GO:0004519">
    <property type="term" value="F:endonuclease activity"/>
    <property type="evidence" value="ECO:0007669"/>
    <property type="project" value="UniProtKB-KW"/>
</dbReference>
<keyword evidence="1" id="KW-0540">Nuclease</keyword>
<keyword evidence="2" id="KW-1185">Reference proteome</keyword>
<dbReference type="Proteomes" id="UP000050342">
    <property type="component" value="Unassembled WGS sequence"/>
</dbReference>
<reference evidence="1 2" key="1">
    <citation type="submission" date="2015-10" db="EMBL/GenBank/DDBJ databases">
        <title>Pseudomonas helleri sp. nov. and Pseudomonas weihenstephanensis sp. nov., isolated from raw cows milk.</title>
        <authorList>
            <person name="Von Neubeck M."/>
            <person name="Huptas C."/>
            <person name="Wenning M."/>
            <person name="Scherer S."/>
        </authorList>
    </citation>
    <scope>NUCLEOTIDE SEQUENCE [LARGE SCALE GENOMIC DNA]</scope>
    <source>
        <strain evidence="1 2">BSTT44</strain>
    </source>
</reference>
<proteinExistence type="predicted"/>
<evidence type="ECO:0000313" key="1">
    <source>
        <dbReference type="EMBL" id="KQB55542.1"/>
    </source>
</evidence>
<keyword evidence="1" id="KW-0255">Endonuclease</keyword>
<dbReference type="RefSeq" id="WP_055101139.1">
    <property type="nucleotide sequence ID" value="NZ_LLWH01000002.1"/>
</dbReference>